<proteinExistence type="predicted"/>
<dbReference type="EMBL" id="JADKYU010000566">
    <property type="protein sequence ID" value="MBF4984852.1"/>
    <property type="molecule type" value="Genomic_DNA"/>
</dbReference>
<dbReference type="Proteomes" id="UP001194729">
    <property type="component" value="Unassembled WGS sequence"/>
</dbReference>
<evidence type="ECO:0000313" key="1">
    <source>
        <dbReference type="EMBL" id="MBF4984852.1"/>
    </source>
</evidence>
<name>A0ABS0A8B4_9FLAO</name>
<reference evidence="1 2" key="1">
    <citation type="submission" date="2020-11" db="EMBL/GenBank/DDBJ databases">
        <title>P. mediterranea TC4 genome.</title>
        <authorList>
            <person name="Molmeret M."/>
        </authorList>
    </citation>
    <scope>NUCLEOTIDE SEQUENCE [LARGE SCALE GENOMIC DNA]</scope>
    <source>
        <strain evidence="1 2">TC4</strain>
    </source>
</reference>
<evidence type="ECO:0000313" key="2">
    <source>
        <dbReference type="Proteomes" id="UP001194729"/>
    </source>
</evidence>
<keyword evidence="2" id="KW-1185">Reference proteome</keyword>
<accession>A0ABS0A8B4</accession>
<protein>
    <submittedName>
        <fullName evidence="1">GLPGLI family protein</fullName>
    </submittedName>
</protein>
<organism evidence="1 2">
    <name type="scientific">Nonlabens mediterrranea</name>
    <dbReference type="NCBI Taxonomy" id="1419947"/>
    <lineage>
        <taxon>Bacteria</taxon>
        <taxon>Pseudomonadati</taxon>
        <taxon>Bacteroidota</taxon>
        <taxon>Flavobacteriia</taxon>
        <taxon>Flavobacteriales</taxon>
        <taxon>Flavobacteriaceae</taxon>
        <taxon>Nonlabens</taxon>
    </lineage>
</organism>
<gene>
    <name evidence="1" type="ORF">FNJ87_11085</name>
</gene>
<sequence>RDEIEPAKKGSVVTQEEYDATLKQKMEEMRQRWSGGRGRGRGR</sequence>
<feature type="non-terminal residue" evidence="1">
    <location>
        <position position="1"/>
    </location>
</feature>
<comment type="caution">
    <text evidence="1">The sequence shown here is derived from an EMBL/GenBank/DDBJ whole genome shotgun (WGS) entry which is preliminary data.</text>
</comment>